<evidence type="ECO:0000256" key="2">
    <source>
        <dbReference type="SAM" id="MobiDB-lite"/>
    </source>
</evidence>
<feature type="compositionally biased region" description="Polar residues" evidence="2">
    <location>
        <begin position="308"/>
        <end position="322"/>
    </location>
</feature>
<dbReference type="Pfam" id="PF03108">
    <property type="entry name" value="DBD_Tnp_Mut"/>
    <property type="match status" value="1"/>
</dbReference>
<dbReference type="PANTHER" id="PTHR19959">
    <property type="entry name" value="KINESIN LIGHT CHAIN"/>
    <property type="match status" value="1"/>
</dbReference>
<protein>
    <recommendedName>
        <fullName evidence="7">CHAT domain-containing protein</fullName>
    </recommendedName>
</protein>
<dbReference type="InterPro" id="IPR011990">
    <property type="entry name" value="TPR-like_helical_dom_sf"/>
</dbReference>
<evidence type="ECO:0000313" key="5">
    <source>
        <dbReference type="EMBL" id="KAK0516364.1"/>
    </source>
</evidence>
<feature type="domain" description="CHAT" evidence="4">
    <location>
        <begin position="1502"/>
        <end position="1841"/>
    </location>
</feature>
<keyword evidence="1" id="KW-0175">Coiled coil</keyword>
<evidence type="ECO:0000259" key="3">
    <source>
        <dbReference type="Pfam" id="PF03108"/>
    </source>
</evidence>
<comment type="caution">
    <text evidence="5">The sequence shown here is derived from an EMBL/GenBank/DDBJ whole genome shotgun (WGS) entry which is preliminary data.</text>
</comment>
<evidence type="ECO:0008006" key="7">
    <source>
        <dbReference type="Google" id="ProtNLM"/>
    </source>
</evidence>
<organism evidence="5 6">
    <name type="scientific">Cladonia borealis</name>
    <dbReference type="NCBI Taxonomy" id="184061"/>
    <lineage>
        <taxon>Eukaryota</taxon>
        <taxon>Fungi</taxon>
        <taxon>Dikarya</taxon>
        <taxon>Ascomycota</taxon>
        <taxon>Pezizomycotina</taxon>
        <taxon>Lecanoromycetes</taxon>
        <taxon>OSLEUM clade</taxon>
        <taxon>Lecanoromycetidae</taxon>
        <taxon>Lecanorales</taxon>
        <taxon>Lecanorineae</taxon>
        <taxon>Cladoniaceae</taxon>
        <taxon>Cladonia</taxon>
    </lineage>
</organism>
<evidence type="ECO:0000313" key="6">
    <source>
        <dbReference type="Proteomes" id="UP001166286"/>
    </source>
</evidence>
<dbReference type="EMBL" id="JAFEKC020000002">
    <property type="protein sequence ID" value="KAK0516364.1"/>
    <property type="molecule type" value="Genomic_DNA"/>
</dbReference>
<feature type="region of interest" description="Disordered" evidence="2">
    <location>
        <begin position="299"/>
        <end position="323"/>
    </location>
</feature>
<feature type="coiled-coil region" evidence="1">
    <location>
        <begin position="330"/>
        <end position="357"/>
    </location>
</feature>
<evidence type="ECO:0000259" key="4">
    <source>
        <dbReference type="Pfam" id="PF12770"/>
    </source>
</evidence>
<dbReference type="Proteomes" id="UP001166286">
    <property type="component" value="Unassembled WGS sequence"/>
</dbReference>
<feature type="compositionally biased region" description="Polar residues" evidence="2">
    <location>
        <begin position="223"/>
        <end position="232"/>
    </location>
</feature>
<sequence>MPPIVQGQIFATLADFKNALRDWAIERNWTPHILDSDSHRVRAGCRSSADCPFRIRANYSVKRGDAKVTTCDDNHTCEPFRTPADGKAHQDIKRAETGKLKFLLEAVPKLLTVTLDTNILEIIDVIERKYGQKIPTRQAQKVKANLTDRVKGPCRHCHGVGHTRRHCPQLRASAPGPITFNSMQQEFQQFADETHDDATYGDTGLELDSGNDRAPDPVDYMNGHQTNGSSASYPGHGQAPPASNTAFPQSYQSQNGIVDPGLASRLQRLNSTEAPVPMQPAIPSTQQLHTQAPITPNQQLHAQAEQIPAQSAAAQNQATPKTPQEAILEAARLMQQAARLMQEAARLNSEAARLTASVASGIQKIESPYLHSQTRPQLLENRRMLLTLFRSPPSGLSRFGPRQAFGYAIDETLTGKARQKTIKAAAKKEKARIGEANEHAGYGHVGVGLVSLRSSKATSCASRTFCEAILFRSELISITLMILVRLSAIWLPKLMTNPEELIPTTQEAVDATPQEYPDRATYLITLGQRLRDKFVETEALTDLEEAIQFGQKAVNEIPKDHPEWTKWLHYLGQSLRHKYMKTDALSDLYQAIQFGQNAVDSTPVDHPGLGRRLGGLGVILITKYQTTQVLADLDDAIKVGQKAIDRTTEEDHLDLARWLANLGHSLGYRYLRGNAIADINGAIQVGRKAINIAPEYHPELAGFLDALGASLILRYLKMNTLSDLDEAIQFGQNAVNRTPENHPESERRLDNLITYFWYRYLETNTFSDRDGIIQIRQNAVDRASENRPRSARSLPARWLDNLAGSLTNIYFETNAIADLDNAIRVWQKAIDNTPEDHHSDLASRLDKAIQVYYEAIDKTPENDIDLAGRLNNLGISLRNKHSKTNIPADLNKAILVGQQAIDRTPENDPNLAERLDNLGACFRNKYLETDALADLNDIIRVGQKAIDETPEDRPDLAGRLDNLGASLWYKYSKTNAIADLNEAIKVQRAIHVAPGNHLDRARHLSNLGVVLSSRYLMTNEISDLDEAIQMTQEAIDETSEDHLDWGERSHSLGIYLRHRYLETDAISDLEEAIRVGQRAIDGTPKTHSDRAKRLGSVGACLQNMYIRTKATADLEEAIQVTQQAIDETLESHPYRVGLLDNLGVILLNKYWLTNEISDLDEAIRVAQQAVDGAVDGTPEHHPDQARYLGNLGIILWNRYRMSHEISDLDKTIRIAQQAADGAPKNHPDQAKLLQSLAEALEERYSRTSIINDLEKAVLCYQSALRQANSPNLVRIVAGKKVLLLHEITGDWQQAYKDCSIALHLVPKLSSRSLENSDKQYLLGLVVGLACDATAVALQAGEVPLNAIKLLEQGRGVLAASLEEMRMDLHNLQNTYPQLADEFVHLRDELEPSSTLDTTFADENQKSLVQARASQRYDTGKKLDQLIDEIRKRPQFEDFLLPPNGMKIKAVAECGPIVMINVSVYRCDALLIQQDRIWSLALPHLNSKEIKEKAQSGDLGSSKILEWLWEVVANPILEALGFTGPPSDDSWPHIWWIPTGTFSKFPLHAAGYHYEDSTRTVLDRVMSSYSSSVRAIIHGRLQRTVECTPSAYSKALLVAMQDTPNARTLPCATNEVAIIHSVCKSMALHPIEPGRCKHDIVSHLPDCKIFHFAGHGHTDVSDPSQSHLLLKDWETDRLTVANLLQMNLREHSPFLAYLSACGTGQIHNEKSVDESIHLISAFQLAGFRHVIGTLWRVEDDVCQEIARLTYEGMKDGMVDGRMTDESVCQGLHKALRELRDRWLNVSKEARNASRTVQVVRIMHEGDTTGLGDGSQLDARMPWMISQSTLEDIMYWVPYVHFGV</sequence>
<reference evidence="5" key="1">
    <citation type="submission" date="2023-03" db="EMBL/GenBank/DDBJ databases">
        <title>Complete genome of Cladonia borealis.</title>
        <authorList>
            <person name="Park H."/>
        </authorList>
    </citation>
    <scope>NUCLEOTIDE SEQUENCE</scope>
    <source>
        <strain evidence="5">ANT050790</strain>
    </source>
</reference>
<dbReference type="Pfam" id="PF13374">
    <property type="entry name" value="TPR_10"/>
    <property type="match status" value="1"/>
</dbReference>
<dbReference type="PANTHER" id="PTHR19959:SF119">
    <property type="entry name" value="FUNGAL LIPASE-LIKE DOMAIN-CONTAINING PROTEIN"/>
    <property type="match status" value="1"/>
</dbReference>
<feature type="compositionally biased region" description="Polar residues" evidence="2">
    <location>
        <begin position="241"/>
        <end position="256"/>
    </location>
</feature>
<gene>
    <name evidence="5" type="ORF">JMJ35_000967</name>
</gene>
<feature type="domain" description="Transposase MuDR plant" evidence="3">
    <location>
        <begin position="5"/>
        <end position="60"/>
    </location>
</feature>
<dbReference type="Pfam" id="PF12770">
    <property type="entry name" value="CHAT"/>
    <property type="match status" value="1"/>
</dbReference>
<proteinExistence type="predicted"/>
<dbReference type="Gene3D" id="1.25.40.10">
    <property type="entry name" value="Tetratricopeptide repeat domain"/>
    <property type="match status" value="4"/>
</dbReference>
<evidence type="ECO:0000256" key="1">
    <source>
        <dbReference type="SAM" id="Coils"/>
    </source>
</evidence>
<accession>A0AA39R9S9</accession>
<dbReference type="InterPro" id="IPR004332">
    <property type="entry name" value="Transposase_MuDR"/>
</dbReference>
<name>A0AA39R9S9_9LECA</name>
<keyword evidence="6" id="KW-1185">Reference proteome</keyword>
<dbReference type="InterPro" id="IPR024983">
    <property type="entry name" value="CHAT_dom"/>
</dbReference>
<feature type="region of interest" description="Disordered" evidence="2">
    <location>
        <begin position="196"/>
        <end position="257"/>
    </location>
</feature>
<dbReference type="SUPFAM" id="SSF48452">
    <property type="entry name" value="TPR-like"/>
    <property type="match status" value="4"/>
</dbReference>